<comment type="subunit">
    <text evidence="3">Homodimer.</text>
</comment>
<dbReference type="PANTHER" id="PTHR10755:SF0">
    <property type="entry name" value="OXYGEN-DEPENDENT COPROPORPHYRINOGEN-III OXIDASE, MITOCHONDRIAL"/>
    <property type="match status" value="1"/>
</dbReference>
<keyword evidence="6" id="KW-0350">Heme biosynthesis</keyword>
<keyword evidence="7" id="KW-0627">Porphyrin biosynthesis</keyword>
<name>A0A6M1SJ96_9BACT</name>
<organism evidence="8 9">
    <name type="scientific">Halalkalibaculum roseum</name>
    <dbReference type="NCBI Taxonomy" id="2709311"/>
    <lineage>
        <taxon>Bacteria</taxon>
        <taxon>Pseudomonadati</taxon>
        <taxon>Balneolota</taxon>
        <taxon>Balneolia</taxon>
        <taxon>Balneolales</taxon>
        <taxon>Balneolaceae</taxon>
        <taxon>Halalkalibaculum</taxon>
    </lineage>
</organism>
<dbReference type="SUPFAM" id="SSF102886">
    <property type="entry name" value="Coproporphyrinogen III oxidase"/>
    <property type="match status" value="1"/>
</dbReference>
<dbReference type="EMBL" id="JAALLT010000001">
    <property type="protein sequence ID" value="NGP75391.1"/>
    <property type="molecule type" value="Genomic_DNA"/>
</dbReference>
<dbReference type="NCBIfam" id="NF003727">
    <property type="entry name" value="PRK05330.1"/>
    <property type="match status" value="1"/>
</dbReference>
<comment type="similarity">
    <text evidence="2">Belongs to the aerobic coproporphyrinogen-III oxidase family.</text>
</comment>
<dbReference type="GO" id="GO:0006782">
    <property type="term" value="P:protoporphyrinogen IX biosynthetic process"/>
    <property type="evidence" value="ECO:0007669"/>
    <property type="project" value="TreeGrafter"/>
</dbReference>
<evidence type="ECO:0000256" key="1">
    <source>
        <dbReference type="ARBA" id="ARBA00005168"/>
    </source>
</evidence>
<dbReference type="InterPro" id="IPR036406">
    <property type="entry name" value="Coprogen_oxidase_aer_sf"/>
</dbReference>
<dbReference type="InterPro" id="IPR001260">
    <property type="entry name" value="Coprogen_oxidase_aer"/>
</dbReference>
<evidence type="ECO:0000313" key="9">
    <source>
        <dbReference type="Proteomes" id="UP000473278"/>
    </source>
</evidence>
<evidence type="ECO:0000256" key="6">
    <source>
        <dbReference type="ARBA" id="ARBA00023133"/>
    </source>
</evidence>
<dbReference type="Pfam" id="PF01218">
    <property type="entry name" value="Coprogen_oxidas"/>
    <property type="match status" value="1"/>
</dbReference>
<evidence type="ECO:0000256" key="3">
    <source>
        <dbReference type="ARBA" id="ARBA00011738"/>
    </source>
</evidence>
<dbReference type="PRINTS" id="PR00073">
    <property type="entry name" value="COPRGNOXDASE"/>
</dbReference>
<comment type="pathway">
    <text evidence="1">Porphyrin-containing compound metabolism; protoporphyrin-IX biosynthesis; protoporphyrinogen-IX from coproporphyrinogen-III (O2 route): step 1/1.</text>
</comment>
<dbReference type="GO" id="GO:0005737">
    <property type="term" value="C:cytoplasm"/>
    <property type="evidence" value="ECO:0007669"/>
    <property type="project" value="TreeGrafter"/>
</dbReference>
<dbReference type="PIRSF" id="PIRSF000166">
    <property type="entry name" value="Coproporphyri_ox"/>
    <property type="match status" value="1"/>
</dbReference>
<proteinExistence type="inferred from homology"/>
<evidence type="ECO:0000256" key="5">
    <source>
        <dbReference type="ARBA" id="ARBA00023002"/>
    </source>
</evidence>
<dbReference type="Proteomes" id="UP000473278">
    <property type="component" value="Unassembled WGS sequence"/>
</dbReference>
<protein>
    <recommendedName>
        <fullName evidence="4">coproporphyrinogen oxidase</fullName>
        <ecNumber evidence="4">1.3.3.3</ecNumber>
    </recommendedName>
</protein>
<evidence type="ECO:0000256" key="4">
    <source>
        <dbReference type="ARBA" id="ARBA00012869"/>
    </source>
</evidence>
<dbReference type="PANTHER" id="PTHR10755">
    <property type="entry name" value="COPROPORPHYRINOGEN III OXIDASE, MITOCHONDRIAL"/>
    <property type="match status" value="1"/>
</dbReference>
<keyword evidence="9" id="KW-1185">Reference proteome</keyword>
<accession>A0A6M1SJ96</accession>
<dbReference type="AlphaFoldDB" id="A0A6M1SJ96"/>
<keyword evidence="5 8" id="KW-0560">Oxidoreductase</keyword>
<dbReference type="EC" id="1.3.3.3" evidence="4"/>
<evidence type="ECO:0000256" key="2">
    <source>
        <dbReference type="ARBA" id="ARBA00010644"/>
    </source>
</evidence>
<gene>
    <name evidence="8" type="primary">hemF</name>
    <name evidence="8" type="ORF">G3570_02015</name>
</gene>
<dbReference type="Gene3D" id="3.40.1500.10">
    <property type="entry name" value="Coproporphyrinogen III oxidase, aerobic"/>
    <property type="match status" value="1"/>
</dbReference>
<evidence type="ECO:0000313" key="8">
    <source>
        <dbReference type="EMBL" id="NGP75391.1"/>
    </source>
</evidence>
<dbReference type="RefSeq" id="WP_165139485.1">
    <property type="nucleotide sequence ID" value="NZ_JAALLT010000001.1"/>
</dbReference>
<reference evidence="8 9" key="1">
    <citation type="submission" date="2020-02" db="EMBL/GenBank/DDBJ databases">
        <title>Balneolaceae bacterium YR4-1, complete genome.</title>
        <authorList>
            <person name="Li Y."/>
            <person name="Wu S."/>
        </authorList>
    </citation>
    <scope>NUCLEOTIDE SEQUENCE [LARGE SCALE GENOMIC DNA]</scope>
    <source>
        <strain evidence="8 9">YR4-1</strain>
    </source>
</reference>
<sequence length="311" mass="36773">MKERFSDYIFDLQNQICQGLEEVDGKAKFRHDDWERKGGGGGHTRVIKGGNVFEKGGVNVSTVHGELPDLIRKRFEVEEGWFWAGGISLVIHPWSPMVPTVHANFRYFELYENEQMDEIRDSWFGGGADLTPYYLWDGDAIHFHQVFKEACDIHGSDLYPRFKKQCDEYFYNDHRNEARGVGGLFFDYLRETGQRSMEDWYNFTTGTGNAFLKSYLPIVRRRKDEEYDEEQRYFQEIRRGRYVEFNLIHDRGTLFGLKTDGRTESILMSLPPQVRWDYDFQVKEGSREAYLIDRLKNPIDWIEYAEKQVID</sequence>
<evidence type="ECO:0000256" key="7">
    <source>
        <dbReference type="ARBA" id="ARBA00023244"/>
    </source>
</evidence>
<comment type="caution">
    <text evidence="8">The sequence shown here is derived from an EMBL/GenBank/DDBJ whole genome shotgun (WGS) entry which is preliminary data.</text>
</comment>
<dbReference type="GO" id="GO:0004109">
    <property type="term" value="F:coproporphyrinogen oxidase activity"/>
    <property type="evidence" value="ECO:0007669"/>
    <property type="project" value="UniProtKB-EC"/>
</dbReference>